<organism evidence="12 13">
    <name type="scientific">Rhizobium rosettiformans W3</name>
    <dbReference type="NCBI Taxonomy" id="538378"/>
    <lineage>
        <taxon>Bacteria</taxon>
        <taxon>Pseudomonadati</taxon>
        <taxon>Pseudomonadota</taxon>
        <taxon>Alphaproteobacteria</taxon>
        <taxon>Hyphomicrobiales</taxon>
        <taxon>Rhizobiaceae</taxon>
        <taxon>Rhizobium/Agrobacterium group</taxon>
        <taxon>Rhizobium</taxon>
    </lineage>
</organism>
<dbReference type="NCBIfam" id="TIGR02734">
    <property type="entry name" value="crtI_fam"/>
    <property type="match status" value="1"/>
</dbReference>
<accession>A0A4S8Q820</accession>
<dbReference type="InterPro" id="IPR008150">
    <property type="entry name" value="Phytoene_DH_bac_CS"/>
</dbReference>
<dbReference type="InterPro" id="IPR002937">
    <property type="entry name" value="Amino_oxidase"/>
</dbReference>
<dbReference type="PANTHER" id="PTHR43734:SF3">
    <property type="entry name" value="B-CAROTENE KETOLASE"/>
    <property type="match status" value="1"/>
</dbReference>
<dbReference type="InterPro" id="IPR036188">
    <property type="entry name" value="FAD/NAD-bd_sf"/>
</dbReference>
<sequence length="524" mass="58588">MNIVGRFSRPNRQPADTRPHAVIIGAGVGGLATGALLGAKGYRVTVLDPLDEPGGRAYAHRQDGFVFDAGPTIITAPWLFENLWRDCGGRMSDDVELRPNAPFYRVRFDDGTVFDYSGDRAAMEEQIARIEPRDVAGYRSFLDESRRIYEVAFEQLAHKPFHSLLFTAKTLARLVRVGGYRSVYSVVSKHFRNDKLRTLFSFHPLLIGGNPFSATSFYCLIAHLEGKYGVHHAIGGTNALVRGIASLVTRNGGRIRLNEQVVEIETEGRRATGVRLASGEKIAADIVVSNADPATTYGHLLKAHPRRRWTDAKLARGDYSMSLFVWYFGTNRRYDDVLHHTMLFGPRYKGLLDDIFRSQRLAEDFSLYLHRPTASDPSLAPPGCDAFYVLSPVPNLQSGTDWSAAAERYRRKIEKRLEDTILPDLSRHIVTSRIATPVDFRDRLLSWQGAAFALEPKLFQSAWFRPHNKSEELENLYLCGAGTHPGAGLPGVVSSARIVADLVPDPATILSGQWQEQAWRERPQ</sequence>
<dbReference type="PANTHER" id="PTHR43734">
    <property type="entry name" value="PHYTOENE DESATURASE"/>
    <property type="match status" value="1"/>
</dbReference>
<dbReference type="GO" id="GO:0016117">
    <property type="term" value="P:carotenoid biosynthetic process"/>
    <property type="evidence" value="ECO:0007669"/>
    <property type="project" value="UniProtKB-KW"/>
</dbReference>
<dbReference type="Proteomes" id="UP000307378">
    <property type="component" value="Unassembled WGS sequence"/>
</dbReference>
<dbReference type="AlphaFoldDB" id="A0A4S8Q820"/>
<keyword evidence="10" id="KW-0472">Membrane</keyword>
<evidence type="ECO:0000256" key="1">
    <source>
        <dbReference type="ARBA" id="ARBA00001974"/>
    </source>
</evidence>
<evidence type="ECO:0000256" key="2">
    <source>
        <dbReference type="ARBA" id="ARBA00004829"/>
    </source>
</evidence>
<comment type="pathway">
    <text evidence="2 9">Carotenoid biosynthesis.</text>
</comment>
<evidence type="ECO:0000256" key="8">
    <source>
        <dbReference type="ARBA" id="ARBA00031986"/>
    </source>
</evidence>
<protein>
    <recommendedName>
        <fullName evidence="8">Phytoene dehydrogenase</fullName>
    </recommendedName>
</protein>
<keyword evidence="6" id="KW-0274">FAD</keyword>
<feature type="transmembrane region" description="Helical" evidence="10">
    <location>
        <begin position="21"/>
        <end position="39"/>
    </location>
</feature>
<reference evidence="12 13" key="1">
    <citation type="submission" date="2019-04" db="EMBL/GenBank/DDBJ databases">
        <title>genome sequence of strain W3.</title>
        <authorList>
            <person name="Gao J."/>
            <person name="Sun J."/>
        </authorList>
    </citation>
    <scope>NUCLEOTIDE SEQUENCE [LARGE SCALE GENOMIC DNA]</scope>
    <source>
        <strain evidence="12 13">W3</strain>
    </source>
</reference>
<evidence type="ECO:0000256" key="5">
    <source>
        <dbReference type="ARBA" id="ARBA00022746"/>
    </source>
</evidence>
<evidence type="ECO:0000256" key="7">
    <source>
        <dbReference type="ARBA" id="ARBA00023002"/>
    </source>
</evidence>
<keyword evidence="7 9" id="KW-0560">Oxidoreductase</keyword>
<dbReference type="GO" id="GO:0016627">
    <property type="term" value="F:oxidoreductase activity, acting on the CH-CH group of donors"/>
    <property type="evidence" value="ECO:0007669"/>
    <property type="project" value="UniProtKB-ARBA"/>
</dbReference>
<feature type="domain" description="Amine oxidase" evidence="11">
    <location>
        <begin position="29"/>
        <end position="503"/>
    </location>
</feature>
<dbReference type="EMBL" id="STGU01000001">
    <property type="protein sequence ID" value="THV38892.1"/>
    <property type="molecule type" value="Genomic_DNA"/>
</dbReference>
<dbReference type="PROSITE" id="PS00982">
    <property type="entry name" value="PHYTOENE_DH"/>
    <property type="match status" value="1"/>
</dbReference>
<name>A0A4S8Q820_9HYPH</name>
<evidence type="ECO:0000313" key="13">
    <source>
        <dbReference type="Proteomes" id="UP000307378"/>
    </source>
</evidence>
<gene>
    <name evidence="12" type="ORF">FAA86_00530</name>
</gene>
<proteinExistence type="inferred from homology"/>
<evidence type="ECO:0000256" key="9">
    <source>
        <dbReference type="RuleBase" id="RU362075"/>
    </source>
</evidence>
<comment type="cofactor">
    <cofactor evidence="1">
        <name>FAD</name>
        <dbReference type="ChEBI" id="CHEBI:57692"/>
    </cofactor>
</comment>
<keyword evidence="4" id="KW-0285">Flavoprotein</keyword>
<dbReference type="Gene3D" id="3.50.50.60">
    <property type="entry name" value="FAD/NAD(P)-binding domain"/>
    <property type="match status" value="2"/>
</dbReference>
<comment type="similarity">
    <text evidence="3 9">Belongs to the carotenoid/retinoid oxidoreductase family.</text>
</comment>
<dbReference type="Pfam" id="PF01593">
    <property type="entry name" value="Amino_oxidase"/>
    <property type="match status" value="1"/>
</dbReference>
<evidence type="ECO:0000259" key="11">
    <source>
        <dbReference type="Pfam" id="PF01593"/>
    </source>
</evidence>
<keyword evidence="5 9" id="KW-0125">Carotenoid biosynthesis</keyword>
<evidence type="ECO:0000256" key="6">
    <source>
        <dbReference type="ARBA" id="ARBA00022827"/>
    </source>
</evidence>
<evidence type="ECO:0000313" key="12">
    <source>
        <dbReference type="EMBL" id="THV38892.1"/>
    </source>
</evidence>
<dbReference type="RefSeq" id="WP_136537894.1">
    <property type="nucleotide sequence ID" value="NZ_STGU01000001.1"/>
</dbReference>
<dbReference type="InterPro" id="IPR014105">
    <property type="entry name" value="Carotenoid/retinoid_OxRdtase"/>
</dbReference>
<keyword evidence="10" id="KW-0812">Transmembrane</keyword>
<comment type="caution">
    <text evidence="12">The sequence shown here is derived from an EMBL/GenBank/DDBJ whole genome shotgun (WGS) entry which is preliminary data.</text>
</comment>
<evidence type="ECO:0000256" key="3">
    <source>
        <dbReference type="ARBA" id="ARBA00006046"/>
    </source>
</evidence>
<evidence type="ECO:0000256" key="4">
    <source>
        <dbReference type="ARBA" id="ARBA00022630"/>
    </source>
</evidence>
<evidence type="ECO:0000256" key="10">
    <source>
        <dbReference type="SAM" id="Phobius"/>
    </source>
</evidence>
<dbReference type="SUPFAM" id="SSF51905">
    <property type="entry name" value="FAD/NAD(P)-binding domain"/>
    <property type="match status" value="1"/>
</dbReference>
<keyword evidence="10" id="KW-1133">Transmembrane helix</keyword>